<dbReference type="InterPro" id="IPR038522">
    <property type="entry name" value="T4/T6SS_DotU_sf"/>
</dbReference>
<feature type="domain" description="Type IV / VI secretion system DotU" evidence="2">
    <location>
        <begin position="54"/>
        <end position="255"/>
    </location>
</feature>
<dbReference type="Gene3D" id="1.25.40.590">
    <property type="entry name" value="Type IV / VI secretion system, DotU"/>
    <property type="match status" value="1"/>
</dbReference>
<proteinExistence type="predicted"/>
<evidence type="ECO:0000313" key="3">
    <source>
        <dbReference type="EMBL" id="MBC3443284.1"/>
    </source>
</evidence>
<reference evidence="3" key="1">
    <citation type="journal article" date="2020" name="Microorganisms">
        <title>Reliable Identification of Environmental Pseudomonas Isolates Using the rpoD Gene.</title>
        <authorList>
            <consortium name="The Broad Institute Genome Sequencing Platform"/>
            <person name="Girard L."/>
            <person name="Lood C."/>
            <person name="Rokni-Zadeh H."/>
            <person name="van Noort V."/>
            <person name="Lavigne R."/>
            <person name="De Mot R."/>
        </authorList>
    </citation>
    <scope>NUCLEOTIDE SEQUENCE</scope>
    <source>
        <strain evidence="3">SWRI10</strain>
    </source>
</reference>
<keyword evidence="1" id="KW-0472">Membrane</keyword>
<comment type="caution">
    <text evidence="3">The sequence shown here is derived from an EMBL/GenBank/DDBJ whole genome shotgun (WGS) entry which is preliminary data.</text>
</comment>
<evidence type="ECO:0000259" key="2">
    <source>
        <dbReference type="Pfam" id="PF09850"/>
    </source>
</evidence>
<dbReference type="PANTHER" id="PTHR38033">
    <property type="entry name" value="MEMBRANE PROTEIN-RELATED"/>
    <property type="match status" value="1"/>
</dbReference>
<dbReference type="Proteomes" id="UP000599879">
    <property type="component" value="Unassembled WGS sequence"/>
</dbReference>
<dbReference type="InterPro" id="IPR017732">
    <property type="entry name" value="T4/T6SS_DotU"/>
</dbReference>
<gene>
    <name evidence="4" type="primary">icmH</name>
    <name evidence="4" type="ORF">HU737_005690</name>
    <name evidence="3" type="ORF">HU737_21535</name>
</gene>
<dbReference type="Pfam" id="PF09850">
    <property type="entry name" value="DotU"/>
    <property type="match status" value="1"/>
</dbReference>
<keyword evidence="1" id="KW-1133">Transmembrane helix</keyword>
<evidence type="ECO:0000313" key="4">
    <source>
        <dbReference type="EMBL" id="MBV4535467.1"/>
    </source>
</evidence>
<accession>A0A923G1P8</accession>
<sequence length="273" mass="31217">MSDKQNTPGAIDTELHGLLEQPHSAASRSAAPADYPGYPADPQFQLRGAFSNLMIDAAMPLFGLAMRLQTLDDHQDIKQLYKDVHNQITSVLAELRQHNYEPAHLLAYSYSLCLYLDETVMSTPWGKNSSWSQQPLLSDFHQETWGGEKFFTVLSRMMLEPQRYQQVLEFMYLCLCMGLKGKYAILPKGDEALQNLIVKLHRQIRELRGPVPEYLSDPLTNVAPRNFRMNRQWPWWSPLVISAVALAALYAFYSYRLHVITTEVLQSLNGILQ</sequence>
<feature type="transmembrane region" description="Helical" evidence="1">
    <location>
        <begin position="233"/>
        <end position="253"/>
    </location>
</feature>
<dbReference type="EMBL" id="JABWRE020000001">
    <property type="protein sequence ID" value="MBV4535467.1"/>
    <property type="molecule type" value="Genomic_DNA"/>
</dbReference>
<dbReference type="AlphaFoldDB" id="A0A923G1P8"/>
<dbReference type="PANTHER" id="PTHR38033:SF1">
    <property type="entry name" value="DOTU FAMILY TYPE IV_VI SECRETION SYSTEM PROTEIN"/>
    <property type="match status" value="1"/>
</dbReference>
<protein>
    <submittedName>
        <fullName evidence="3">DotU family type IV/VI secretion system protein</fullName>
    </submittedName>
    <submittedName>
        <fullName evidence="4">Type IVB secretion system protein IcmH/DotU</fullName>
    </submittedName>
</protein>
<dbReference type="RefSeq" id="WP_186556841.1">
    <property type="nucleotide sequence ID" value="NZ_JABWRE020000001.1"/>
</dbReference>
<reference evidence="4" key="3">
    <citation type="submission" date="2021-06" db="EMBL/GenBank/DDBJ databases">
        <title>Updating the genus Pseudomonas: Description of 43 new species and partition of the Pseudomonas putida group.</title>
        <authorList>
            <person name="Girard L."/>
            <person name="Lood C."/>
            <person name="Vandamme P."/>
            <person name="Rokni-Zadeh H."/>
            <person name="Van Noort V."/>
            <person name="Hofte M."/>
            <person name="Lavigne R."/>
            <person name="De Mot R."/>
        </authorList>
    </citation>
    <scope>NUCLEOTIDE SEQUENCE</scope>
    <source>
        <strain evidence="4">SWRI10</strain>
    </source>
</reference>
<dbReference type="NCBIfam" id="TIGR03349">
    <property type="entry name" value="IV_VI_DotU"/>
    <property type="match status" value="1"/>
</dbReference>
<keyword evidence="1" id="KW-0812">Transmembrane</keyword>
<dbReference type="EMBL" id="JABWRE010000021">
    <property type="protein sequence ID" value="MBC3443284.1"/>
    <property type="molecule type" value="Genomic_DNA"/>
</dbReference>
<reference evidence="3" key="2">
    <citation type="submission" date="2020-07" db="EMBL/GenBank/DDBJ databases">
        <authorList>
            <person name="Lood C."/>
            <person name="Girard L."/>
        </authorList>
    </citation>
    <scope>NUCLEOTIDE SEQUENCE</scope>
    <source>
        <strain evidence="3">SWRI10</strain>
    </source>
</reference>
<organism evidence="3">
    <name type="scientific">Pseudomonas urmiensis</name>
    <dbReference type="NCBI Taxonomy" id="2745493"/>
    <lineage>
        <taxon>Bacteria</taxon>
        <taxon>Pseudomonadati</taxon>
        <taxon>Pseudomonadota</taxon>
        <taxon>Gammaproteobacteria</taxon>
        <taxon>Pseudomonadales</taxon>
        <taxon>Pseudomonadaceae</taxon>
        <taxon>Pseudomonas</taxon>
    </lineage>
</organism>
<dbReference type="NCBIfam" id="NF038228">
    <property type="entry name" value="IcmH_DotU_IVB"/>
    <property type="match status" value="1"/>
</dbReference>
<evidence type="ECO:0000256" key="1">
    <source>
        <dbReference type="SAM" id="Phobius"/>
    </source>
</evidence>
<name>A0A923G1P8_9PSED</name>